<keyword evidence="1" id="KW-1005">Bacterial flagellum biogenesis</keyword>
<keyword evidence="4" id="KW-1185">Reference proteome</keyword>
<dbReference type="RefSeq" id="WP_141790309.1">
    <property type="nucleotide sequence ID" value="NZ_BAAAKX010000015.1"/>
</dbReference>
<sequence length="179" mass="19405">MNDHHPGATPPGLDAETETALANVSSALWRVRELLDLLTFKLEEEQALLAVGRARWLGRATYEVELVLEEIRQAELRRAIELGPVTEALGLEPTASLREIAEVAPSPWDDVLTDHRNALVTATAEITALAGANRDLLEGSYRAVQEAMGRYAENPEGPTYTAAGAPAAQPAHRLFDQSS</sequence>
<dbReference type="OrthoDB" id="3268384at2"/>
<protein>
    <submittedName>
        <fullName evidence="3">FlgN protein</fullName>
    </submittedName>
</protein>
<accession>A0A542Z9G2</accession>
<feature type="compositionally biased region" description="Low complexity" evidence="2">
    <location>
        <begin position="155"/>
        <end position="171"/>
    </location>
</feature>
<dbReference type="Proteomes" id="UP000319514">
    <property type="component" value="Unassembled WGS sequence"/>
</dbReference>
<dbReference type="Gene3D" id="1.20.58.300">
    <property type="entry name" value="FlgN-like"/>
    <property type="match status" value="1"/>
</dbReference>
<dbReference type="InterPro" id="IPR036679">
    <property type="entry name" value="FlgN-like_sf"/>
</dbReference>
<evidence type="ECO:0000256" key="1">
    <source>
        <dbReference type="ARBA" id="ARBA00022795"/>
    </source>
</evidence>
<evidence type="ECO:0000256" key="2">
    <source>
        <dbReference type="SAM" id="MobiDB-lite"/>
    </source>
</evidence>
<gene>
    <name evidence="3" type="ORF">FB474_3723</name>
</gene>
<reference evidence="3 4" key="1">
    <citation type="submission" date="2019-06" db="EMBL/GenBank/DDBJ databases">
        <title>Sequencing the genomes of 1000 actinobacteria strains.</title>
        <authorList>
            <person name="Klenk H.-P."/>
        </authorList>
    </citation>
    <scope>NUCLEOTIDE SEQUENCE [LARGE SCALE GENOMIC DNA]</scope>
    <source>
        <strain evidence="3 4">DSM 18082</strain>
    </source>
</reference>
<comment type="caution">
    <text evidence="3">The sequence shown here is derived from an EMBL/GenBank/DDBJ whole genome shotgun (WGS) entry which is preliminary data.</text>
</comment>
<dbReference type="AlphaFoldDB" id="A0A542Z9G2"/>
<dbReference type="SUPFAM" id="SSF140566">
    <property type="entry name" value="FlgN-like"/>
    <property type="match status" value="1"/>
</dbReference>
<dbReference type="EMBL" id="VFOQ01000002">
    <property type="protein sequence ID" value="TQL56955.1"/>
    <property type="molecule type" value="Genomic_DNA"/>
</dbReference>
<name>A0A542Z9G2_9MICO</name>
<proteinExistence type="predicted"/>
<dbReference type="GO" id="GO:0044780">
    <property type="term" value="P:bacterial-type flagellum assembly"/>
    <property type="evidence" value="ECO:0007669"/>
    <property type="project" value="InterPro"/>
</dbReference>
<evidence type="ECO:0000313" key="3">
    <source>
        <dbReference type="EMBL" id="TQL56955.1"/>
    </source>
</evidence>
<feature type="region of interest" description="Disordered" evidence="2">
    <location>
        <begin position="154"/>
        <end position="179"/>
    </location>
</feature>
<organism evidence="3 4">
    <name type="scientific">Oryzihumus leptocrescens</name>
    <dbReference type="NCBI Taxonomy" id="297536"/>
    <lineage>
        <taxon>Bacteria</taxon>
        <taxon>Bacillati</taxon>
        <taxon>Actinomycetota</taxon>
        <taxon>Actinomycetes</taxon>
        <taxon>Micrococcales</taxon>
        <taxon>Intrasporangiaceae</taxon>
        <taxon>Oryzihumus</taxon>
    </lineage>
</organism>
<dbReference type="Pfam" id="PF05130">
    <property type="entry name" value="FlgN"/>
    <property type="match status" value="1"/>
</dbReference>
<dbReference type="InterPro" id="IPR007809">
    <property type="entry name" value="FlgN-like"/>
</dbReference>
<evidence type="ECO:0000313" key="4">
    <source>
        <dbReference type="Proteomes" id="UP000319514"/>
    </source>
</evidence>